<dbReference type="EMBL" id="LJNI01000027">
    <property type="protein sequence ID" value="KPJ73814.1"/>
    <property type="molecule type" value="Genomic_DNA"/>
</dbReference>
<dbReference type="Proteomes" id="UP000051012">
    <property type="component" value="Unassembled WGS sequence"/>
</dbReference>
<feature type="transmembrane region" description="Helical" evidence="1">
    <location>
        <begin position="226"/>
        <end position="246"/>
    </location>
</feature>
<sequence>MGRVNVLVCIAIFVILLGYFVSQAKRGKGLFIRKIPGLDAVEEAVGRATEMGKPILYVPGLGDIDWTATIASMNILGEVGKKIALYDTPLIVPNRWSVVYTVSKEVVKEAFVTEGSPDKFKEDYVRYLTEAQFGFAAAVNGIILREKPATNFFIGRFWAESLIMAETGAQTGAFQIAGTDSVLQLPFFITSCDYTLIGEELYAASAYLSREPLLLGSLKAQDYGKLIVLVILLGFTILSFLTFNLLPLLEVQ</sequence>
<proteinExistence type="predicted"/>
<keyword evidence="1" id="KW-0812">Transmembrane</keyword>
<reference evidence="3 4" key="1">
    <citation type="journal article" date="2015" name="Microbiome">
        <title>Genomic resolution of linkages in carbon, nitrogen, and sulfur cycling among widespread estuary sediment bacteria.</title>
        <authorList>
            <person name="Baker B.J."/>
            <person name="Lazar C.S."/>
            <person name="Teske A.P."/>
            <person name="Dick G.J."/>
        </authorList>
    </citation>
    <scope>NUCLEOTIDE SEQUENCE [LARGE SCALE GENOMIC DNA]</scope>
    <source>
        <strain evidence="3">DG_78</strain>
    </source>
</reference>
<dbReference type="Pfam" id="PF20539">
    <property type="entry name" value="DUF6754"/>
    <property type="match status" value="1"/>
</dbReference>
<evidence type="ECO:0000256" key="1">
    <source>
        <dbReference type="SAM" id="Phobius"/>
    </source>
</evidence>
<comment type="caution">
    <text evidence="3">The sequence shown here is derived from an EMBL/GenBank/DDBJ whole genome shotgun (WGS) entry which is preliminary data.</text>
</comment>
<protein>
    <recommendedName>
        <fullName evidence="2">DUF6754 domain-containing protein</fullName>
    </recommendedName>
</protein>
<keyword evidence="1" id="KW-1133">Transmembrane helix</keyword>
<organism evidence="3 4">
    <name type="scientific">candidate division TA06 bacterium DG_78</name>
    <dbReference type="NCBI Taxonomy" id="1703772"/>
    <lineage>
        <taxon>Bacteria</taxon>
        <taxon>Bacteria division TA06</taxon>
    </lineage>
</organism>
<feature type="domain" description="DUF6754" evidence="2">
    <location>
        <begin position="2"/>
        <end position="239"/>
    </location>
</feature>
<evidence type="ECO:0000313" key="3">
    <source>
        <dbReference type="EMBL" id="KPJ73814.1"/>
    </source>
</evidence>
<keyword evidence="1" id="KW-0472">Membrane</keyword>
<feature type="transmembrane region" description="Helical" evidence="1">
    <location>
        <begin position="6"/>
        <end position="24"/>
    </location>
</feature>
<evidence type="ECO:0000313" key="4">
    <source>
        <dbReference type="Proteomes" id="UP000051012"/>
    </source>
</evidence>
<evidence type="ECO:0000259" key="2">
    <source>
        <dbReference type="Pfam" id="PF20539"/>
    </source>
</evidence>
<gene>
    <name evidence="3" type="ORF">AMJ52_03155</name>
</gene>
<dbReference type="InterPro" id="IPR046642">
    <property type="entry name" value="DUF6754"/>
</dbReference>
<dbReference type="AlphaFoldDB" id="A0A0S7YGM0"/>
<accession>A0A0S7YGM0</accession>
<name>A0A0S7YGM0_UNCT6</name>